<protein>
    <submittedName>
        <fullName evidence="2">Uncharacterized protein</fullName>
    </submittedName>
</protein>
<organism evidence="2 3">
    <name type="scientific">Streptomyces glomeratus</name>
    <dbReference type="NCBI Taxonomy" id="284452"/>
    <lineage>
        <taxon>Bacteria</taxon>
        <taxon>Bacillati</taxon>
        <taxon>Actinomycetota</taxon>
        <taxon>Actinomycetes</taxon>
        <taxon>Kitasatosporales</taxon>
        <taxon>Streptomycetaceae</taxon>
        <taxon>Streptomyces</taxon>
    </lineage>
</organism>
<proteinExistence type="predicted"/>
<accession>A0ABP6L8R9</accession>
<evidence type="ECO:0000313" key="2">
    <source>
        <dbReference type="EMBL" id="GAA3032102.1"/>
    </source>
</evidence>
<feature type="compositionally biased region" description="Polar residues" evidence="1">
    <location>
        <begin position="64"/>
        <end position="98"/>
    </location>
</feature>
<evidence type="ECO:0000313" key="3">
    <source>
        <dbReference type="Proteomes" id="UP001501532"/>
    </source>
</evidence>
<dbReference type="EMBL" id="BAAAUF010000010">
    <property type="protein sequence ID" value="GAA3032102.1"/>
    <property type="molecule type" value="Genomic_DNA"/>
</dbReference>
<dbReference type="Proteomes" id="UP001501532">
    <property type="component" value="Unassembled WGS sequence"/>
</dbReference>
<evidence type="ECO:0000256" key="1">
    <source>
        <dbReference type="SAM" id="MobiDB-lite"/>
    </source>
</evidence>
<sequence>MAVEEGVDAEFDADADALRHGHALAAPEALGGGVLAVDRVGVEKHHIVLTVHDEVGRDLRTDRPAQNASDGTYVPQTSRSALHTSPTVARTRSASFIG</sequence>
<comment type="caution">
    <text evidence="2">The sequence shown here is derived from an EMBL/GenBank/DDBJ whole genome shotgun (WGS) entry which is preliminary data.</text>
</comment>
<reference evidence="3" key="1">
    <citation type="journal article" date="2019" name="Int. J. Syst. Evol. Microbiol.">
        <title>The Global Catalogue of Microorganisms (GCM) 10K type strain sequencing project: providing services to taxonomists for standard genome sequencing and annotation.</title>
        <authorList>
            <consortium name="The Broad Institute Genomics Platform"/>
            <consortium name="The Broad Institute Genome Sequencing Center for Infectious Disease"/>
            <person name="Wu L."/>
            <person name="Ma J."/>
        </authorList>
    </citation>
    <scope>NUCLEOTIDE SEQUENCE [LARGE SCALE GENOMIC DNA]</scope>
    <source>
        <strain evidence="3">JCM 9091</strain>
    </source>
</reference>
<gene>
    <name evidence="2" type="ORF">GCM10010448_12640</name>
</gene>
<name>A0ABP6L8R9_9ACTN</name>
<feature type="region of interest" description="Disordered" evidence="1">
    <location>
        <begin position="58"/>
        <end position="98"/>
    </location>
</feature>
<keyword evidence="3" id="KW-1185">Reference proteome</keyword>